<sequence length="314" mass="34940">MRVEIAAAIFVGDDHAHGALRLLALFVRGRHVWAVDPRDVPVLDVFLDRQVPCLADSYRDLARLSAVQFGAYAVDDASPPVRVSPDDLDDHVADLELPAVVVVENSGSDGSFLKALFSLFGGRELLKAMDENWLIVGHGGGGDTYRRAEEEHSRFRRLDRVAVVFDSDRMSPGDPVKNAARIEQVRKRVPHVHVLRLREAENYLPNKLLRCARPYRESSTRIDFLKRLSFDQRGHFDMKNGFGPNGVPVTQEALYDGVSPRTIAGLTNGFGRDVIRLFEEDAAKTLTDADFENDVGTGVPDELRGIVAMLRKIV</sequence>
<dbReference type="RefSeq" id="WP_184985360.1">
    <property type="nucleotide sequence ID" value="NZ_BAAALO010000019.1"/>
</dbReference>
<proteinExistence type="predicted"/>
<keyword evidence="2" id="KW-1185">Reference proteome</keyword>
<organism evidence="1 2">
    <name type="scientific">Sphaerisporangium rubeum</name>
    <dbReference type="NCBI Taxonomy" id="321317"/>
    <lineage>
        <taxon>Bacteria</taxon>
        <taxon>Bacillati</taxon>
        <taxon>Actinomycetota</taxon>
        <taxon>Actinomycetes</taxon>
        <taxon>Streptosporangiales</taxon>
        <taxon>Streptosporangiaceae</taxon>
        <taxon>Sphaerisporangium</taxon>
    </lineage>
</organism>
<gene>
    <name evidence="1" type="ORF">BJ992_005212</name>
</gene>
<evidence type="ECO:0000313" key="2">
    <source>
        <dbReference type="Proteomes" id="UP000555564"/>
    </source>
</evidence>
<dbReference type="AlphaFoldDB" id="A0A7X0IID5"/>
<protein>
    <submittedName>
        <fullName evidence="1">Uncharacterized protein</fullName>
    </submittedName>
</protein>
<accession>A0A7X0IID5</accession>
<dbReference type="Proteomes" id="UP000555564">
    <property type="component" value="Unassembled WGS sequence"/>
</dbReference>
<evidence type="ECO:0000313" key="1">
    <source>
        <dbReference type="EMBL" id="MBB6475781.1"/>
    </source>
</evidence>
<name>A0A7X0IID5_9ACTN</name>
<dbReference type="EMBL" id="JACHIU010000001">
    <property type="protein sequence ID" value="MBB6475781.1"/>
    <property type="molecule type" value="Genomic_DNA"/>
</dbReference>
<comment type="caution">
    <text evidence="1">The sequence shown here is derived from an EMBL/GenBank/DDBJ whole genome shotgun (WGS) entry which is preliminary data.</text>
</comment>
<reference evidence="1 2" key="1">
    <citation type="submission" date="2020-08" db="EMBL/GenBank/DDBJ databases">
        <title>Sequencing the genomes of 1000 actinobacteria strains.</title>
        <authorList>
            <person name="Klenk H.-P."/>
        </authorList>
    </citation>
    <scope>NUCLEOTIDE SEQUENCE [LARGE SCALE GENOMIC DNA]</scope>
    <source>
        <strain evidence="1 2">DSM 44936</strain>
    </source>
</reference>